<keyword evidence="7" id="KW-1185">Reference proteome</keyword>
<dbReference type="KEGG" id="slk:SLUN_13190"/>
<dbReference type="CDD" id="cd03801">
    <property type="entry name" value="GT4_PimA-like"/>
    <property type="match status" value="1"/>
</dbReference>
<dbReference type="EMBL" id="CP026304">
    <property type="protein sequence ID" value="AVZ77417.1"/>
    <property type="molecule type" value="Genomic_DNA"/>
</dbReference>
<evidence type="ECO:0000313" key="7">
    <source>
        <dbReference type="Proteomes" id="UP000244201"/>
    </source>
</evidence>
<dbReference type="GO" id="GO:0016757">
    <property type="term" value="F:glycosyltransferase activity"/>
    <property type="evidence" value="ECO:0007669"/>
    <property type="project" value="UniProtKB-KW"/>
</dbReference>
<evidence type="ECO:0000259" key="5">
    <source>
        <dbReference type="Pfam" id="PF13439"/>
    </source>
</evidence>
<feature type="domain" description="Glycosyl transferase family 1" evidence="4">
    <location>
        <begin position="317"/>
        <end position="468"/>
    </location>
</feature>
<evidence type="ECO:0000256" key="3">
    <source>
        <dbReference type="ARBA" id="ARBA00022679"/>
    </source>
</evidence>
<dbReference type="OrthoDB" id="3318784at2"/>
<name>A0A2R4TE88_9ACTN</name>
<sequence length="502" mass="55898">MLVDNSVHGDSRVQKQAASAAAVGWDVILLGKYSGKGEDNWKLGDAEVRLINMRAKLSVKPRDLRNAPLRRPLAYSSERVADFRVQLVKAWRADLRVRGDELKVADGRSKLGTQAAKTWLAVPKLASKATSRWVSLRRRETKRLGRIRRTRSAPLDKLTTEFWLKTMGNRAWRRLDPGVWDFELSYGPVIDELKPDIIHANDFRMLGVGSRAALRARGAGRPVKLVWDAHEFLPGVRSWANKRKLPAMVAYEREHAKYADAVMTVSGGLADLLQKSHKLAERPAVVLNAPDAAATHRETDEQVPDIRELCGIDSDDVPLLVYSGLAAAQRGLGIMVEGLPEIPKAHVVFVCGDPEAPYVQGLLRRAEELGVQERVHAVPYVPHWQVVPFLSGANVGVIPIHHWPNHEIALITKFFEYSHARLPLVVSDVKTMAEVASETGQGEVFKAENVADYVRAVKAVLADPQKYSAVYDTEGLLEEWTWEAQAKVLDEVYTRLLQGGGR</sequence>
<evidence type="ECO:0000256" key="2">
    <source>
        <dbReference type="ARBA" id="ARBA00022676"/>
    </source>
</evidence>
<dbReference type="InterPro" id="IPR001296">
    <property type="entry name" value="Glyco_trans_1"/>
</dbReference>
<dbReference type="Pfam" id="PF13439">
    <property type="entry name" value="Glyco_transf_4"/>
    <property type="match status" value="1"/>
</dbReference>
<reference evidence="6 7" key="1">
    <citation type="submission" date="2018-01" db="EMBL/GenBank/DDBJ databases">
        <title>Complete genome sequence of Streptomyces lunaelactis MM109T, a Ferroverdin A producer isolated from cave moonmilk deposits.</title>
        <authorList>
            <person name="Naome A."/>
            <person name="Martinet L."/>
            <person name="Maciejewska M."/>
            <person name="Anderssen S."/>
            <person name="Adam D."/>
            <person name="Tenconi E."/>
            <person name="Deflandre B."/>
            <person name="Arguelles-Arias A."/>
            <person name="Calusinska M."/>
            <person name="Copieters W."/>
            <person name="Karim L."/>
            <person name="Hanikenne M."/>
            <person name="Baurain D."/>
            <person name="van Wezel G."/>
            <person name="Smargiasso N."/>
            <person name="de Pauw E."/>
            <person name="Delfosse P."/>
            <person name="Rigali S."/>
        </authorList>
    </citation>
    <scope>NUCLEOTIDE SEQUENCE [LARGE SCALE GENOMIC DNA]</scope>
    <source>
        <strain evidence="6 7">MM109</strain>
    </source>
</reference>
<dbReference type="PANTHER" id="PTHR12526">
    <property type="entry name" value="GLYCOSYLTRANSFERASE"/>
    <property type="match status" value="1"/>
</dbReference>
<dbReference type="Pfam" id="PF00534">
    <property type="entry name" value="Glycos_transf_1"/>
    <property type="match status" value="1"/>
</dbReference>
<organism evidence="6 7">
    <name type="scientific">Streptomyces lunaelactis</name>
    <dbReference type="NCBI Taxonomy" id="1535768"/>
    <lineage>
        <taxon>Bacteria</taxon>
        <taxon>Bacillati</taxon>
        <taxon>Actinomycetota</taxon>
        <taxon>Actinomycetes</taxon>
        <taxon>Kitasatosporales</taxon>
        <taxon>Streptomycetaceae</taxon>
        <taxon>Streptomyces</taxon>
    </lineage>
</organism>
<keyword evidence="2" id="KW-0328">Glycosyltransferase</keyword>
<gene>
    <name evidence="6" type="ORF">SLUN_13190</name>
</gene>
<dbReference type="AlphaFoldDB" id="A0A2R4TE88"/>
<keyword evidence="3 6" id="KW-0808">Transferase</keyword>
<feature type="domain" description="Glycosyltransferase subfamily 4-like N-terminal" evidence="5">
    <location>
        <begin position="183"/>
        <end position="288"/>
    </location>
</feature>
<proteinExistence type="predicted"/>
<dbReference type="Proteomes" id="UP000244201">
    <property type="component" value="Chromosome"/>
</dbReference>
<dbReference type="SUPFAM" id="SSF53756">
    <property type="entry name" value="UDP-Glycosyltransferase/glycogen phosphorylase"/>
    <property type="match status" value="1"/>
</dbReference>
<evidence type="ECO:0000313" key="6">
    <source>
        <dbReference type="EMBL" id="AVZ77417.1"/>
    </source>
</evidence>
<protein>
    <recommendedName>
        <fullName evidence="1">D-inositol 3-phosphate glycosyltransferase</fullName>
    </recommendedName>
</protein>
<dbReference type="Gene3D" id="3.40.50.2000">
    <property type="entry name" value="Glycogen Phosphorylase B"/>
    <property type="match status" value="2"/>
</dbReference>
<accession>A0A2R4TE88</accession>
<dbReference type="InterPro" id="IPR028098">
    <property type="entry name" value="Glyco_trans_4-like_N"/>
</dbReference>
<evidence type="ECO:0000256" key="1">
    <source>
        <dbReference type="ARBA" id="ARBA00021292"/>
    </source>
</evidence>
<dbReference type="PANTHER" id="PTHR12526:SF600">
    <property type="entry name" value="GLYCOSYL TRANSFERASE GROUP 1"/>
    <property type="match status" value="1"/>
</dbReference>
<evidence type="ECO:0000259" key="4">
    <source>
        <dbReference type="Pfam" id="PF00534"/>
    </source>
</evidence>